<reference evidence="1 2" key="1">
    <citation type="journal article" date="2019" name="Genome Biol. Evol.">
        <title>Insights into the evolution of the New World diploid cottons (Gossypium, subgenus Houzingenia) based on genome sequencing.</title>
        <authorList>
            <person name="Grover C.E."/>
            <person name="Arick M.A. 2nd"/>
            <person name="Thrash A."/>
            <person name="Conover J.L."/>
            <person name="Sanders W.S."/>
            <person name="Peterson D.G."/>
            <person name="Frelichowski J.E."/>
            <person name="Scheffler J.A."/>
            <person name="Scheffler B.E."/>
            <person name="Wendel J.F."/>
        </authorList>
    </citation>
    <scope>NUCLEOTIDE SEQUENCE [LARGE SCALE GENOMIC DNA]</scope>
    <source>
        <strain evidence="1">8</strain>
        <tissue evidence="1">Leaf</tissue>
    </source>
</reference>
<dbReference type="AlphaFoldDB" id="A0A7J8QMV2"/>
<evidence type="ECO:0000313" key="2">
    <source>
        <dbReference type="Proteomes" id="UP000593578"/>
    </source>
</evidence>
<organism evidence="1 2">
    <name type="scientific">Gossypium raimondii</name>
    <name type="common">Peruvian cotton</name>
    <name type="synonym">Gossypium klotzschianum subsp. raimondii</name>
    <dbReference type="NCBI Taxonomy" id="29730"/>
    <lineage>
        <taxon>Eukaryota</taxon>
        <taxon>Viridiplantae</taxon>
        <taxon>Streptophyta</taxon>
        <taxon>Embryophyta</taxon>
        <taxon>Tracheophyta</taxon>
        <taxon>Spermatophyta</taxon>
        <taxon>Magnoliopsida</taxon>
        <taxon>eudicotyledons</taxon>
        <taxon>Gunneridae</taxon>
        <taxon>Pentapetalae</taxon>
        <taxon>rosids</taxon>
        <taxon>malvids</taxon>
        <taxon>Malvales</taxon>
        <taxon>Malvaceae</taxon>
        <taxon>Malvoideae</taxon>
        <taxon>Gossypium</taxon>
    </lineage>
</organism>
<dbReference type="EMBL" id="JABEZZ010000013">
    <property type="protein sequence ID" value="MBA0602673.1"/>
    <property type="molecule type" value="Genomic_DNA"/>
</dbReference>
<comment type="caution">
    <text evidence="1">The sequence shown here is derived from an EMBL/GenBank/DDBJ whole genome shotgun (WGS) entry which is preliminary data.</text>
</comment>
<gene>
    <name evidence="1" type="ORF">Gorai_002844</name>
</gene>
<name>A0A7J8QMV2_GOSRA</name>
<evidence type="ECO:0000313" key="1">
    <source>
        <dbReference type="EMBL" id="MBA0602673.1"/>
    </source>
</evidence>
<dbReference type="Proteomes" id="UP000593578">
    <property type="component" value="Unassembled WGS sequence"/>
</dbReference>
<proteinExistence type="predicted"/>
<protein>
    <submittedName>
        <fullName evidence="1">Uncharacterized protein</fullName>
    </submittedName>
</protein>
<sequence length="47" mass="5606">MGPRGKKNWAKHNLLNYFSQFCRKQLMHCLKTMLLSYIMSRLSMVLS</sequence>
<accession>A0A7J8QMV2</accession>